<dbReference type="Gene3D" id="3.40.640.10">
    <property type="entry name" value="Type I PLP-dependent aspartate aminotransferase-like (Major domain)"/>
    <property type="match status" value="1"/>
</dbReference>
<evidence type="ECO:0000256" key="1">
    <source>
        <dbReference type="ARBA" id="ARBA00001933"/>
    </source>
</evidence>
<keyword evidence="6" id="KW-1185">Reference proteome</keyword>
<dbReference type="Gene3D" id="3.90.1150.10">
    <property type="entry name" value="Aspartate Aminotransferase, domain 1"/>
    <property type="match status" value="1"/>
</dbReference>
<dbReference type="Pfam" id="PF01212">
    <property type="entry name" value="Beta_elim_lyase"/>
    <property type="match status" value="1"/>
</dbReference>
<dbReference type="InterPro" id="IPR015424">
    <property type="entry name" value="PyrdxlP-dep_Trfase"/>
</dbReference>
<name>A0A1D2LWJ5_BROTH</name>
<gene>
    <name evidence="5" type="ORF">CNY62_08480</name>
</gene>
<proteinExistence type="inferred from homology"/>
<comment type="similarity">
    <text evidence="2">Belongs to the threonine aldolase family.</text>
</comment>
<dbReference type="GO" id="GO:0005829">
    <property type="term" value="C:cytosol"/>
    <property type="evidence" value="ECO:0007669"/>
    <property type="project" value="TreeGrafter"/>
</dbReference>
<dbReference type="PANTHER" id="PTHR48097">
    <property type="entry name" value="L-THREONINE ALDOLASE-RELATED"/>
    <property type="match status" value="1"/>
</dbReference>
<dbReference type="GO" id="GO:0006545">
    <property type="term" value="P:glycine biosynthetic process"/>
    <property type="evidence" value="ECO:0007669"/>
    <property type="project" value="TreeGrafter"/>
</dbReference>
<feature type="domain" description="Aromatic amino acid beta-eliminating lyase/threonine aldolase" evidence="4">
    <location>
        <begin position="39"/>
        <end position="290"/>
    </location>
</feature>
<sequence length="357" mass="40333">MTLKTAYEKTAFQFGNHGKREVALLNKAFQNIPDNTPADMYGNGEIITAFETKMARFLGKEAALFFPSGTMAQQIALRIHCDDKALNKVAYHPLSHLEIHESDGLKELHHIETILLADKDHIVDLTAIQSLKEHVAAILLELPQREIGGQLPKFDELERIAAFCKTHDIRLHLDGARLLEILPYYKKEASQIAALFDSVYVSFYKGIGSIAGAILAGDQDFIDKAMTWKKRYGGNLISLYPYIIPADYYFDLRVNKMELYYEAAKKVAALLNECPSITTVPQVPVSNMFHIHFHKPIDEMTSLLIALYEKTNIGLANYLRPINDTECSFELNFGDAFAEINPSDLKLFFTELNKLLT</sequence>
<dbReference type="RefSeq" id="WP_069125729.1">
    <property type="nucleotide sequence ID" value="NZ_CP023483.1"/>
</dbReference>
<evidence type="ECO:0000313" key="6">
    <source>
        <dbReference type="Proteomes" id="UP000243591"/>
    </source>
</evidence>
<dbReference type="GO" id="GO:0006567">
    <property type="term" value="P:L-threonine catabolic process"/>
    <property type="evidence" value="ECO:0007669"/>
    <property type="project" value="TreeGrafter"/>
</dbReference>
<evidence type="ECO:0000256" key="3">
    <source>
        <dbReference type="ARBA" id="ARBA00022898"/>
    </source>
</evidence>
<reference evidence="5 6" key="1">
    <citation type="submission" date="2017-09" db="EMBL/GenBank/DDBJ databases">
        <title>Complete Genome Sequences of Two Strains of the Meat Spoilage Bacterium Brochothrix thermosphacta Isolated from Ground Chicken.</title>
        <authorList>
            <person name="Paoli G.C."/>
            <person name="Wijey C."/>
            <person name="Chen C.-Y."/>
            <person name="Nguyen L."/>
            <person name="Yan X."/>
            <person name="Irwin P.L."/>
        </authorList>
    </citation>
    <scope>NUCLEOTIDE SEQUENCE [LARGE SCALE GENOMIC DNA]</scope>
    <source>
        <strain evidence="5 6">BI</strain>
    </source>
</reference>
<organism evidence="5 6">
    <name type="scientific">Brochothrix thermosphacta</name>
    <name type="common">Microbacterium thermosphactum</name>
    <dbReference type="NCBI Taxonomy" id="2756"/>
    <lineage>
        <taxon>Bacteria</taxon>
        <taxon>Bacillati</taxon>
        <taxon>Bacillota</taxon>
        <taxon>Bacilli</taxon>
        <taxon>Bacillales</taxon>
        <taxon>Listeriaceae</taxon>
        <taxon>Brochothrix</taxon>
    </lineage>
</organism>
<dbReference type="Proteomes" id="UP000243591">
    <property type="component" value="Chromosome"/>
</dbReference>
<dbReference type="SUPFAM" id="SSF53383">
    <property type="entry name" value="PLP-dependent transferases"/>
    <property type="match status" value="1"/>
</dbReference>
<dbReference type="AlphaFoldDB" id="A0A1D2LWJ5"/>
<dbReference type="InterPro" id="IPR015421">
    <property type="entry name" value="PyrdxlP-dep_Trfase_major"/>
</dbReference>
<dbReference type="KEGG" id="bths:CNY62_08480"/>
<evidence type="ECO:0000259" key="4">
    <source>
        <dbReference type="Pfam" id="PF01212"/>
    </source>
</evidence>
<dbReference type="GO" id="GO:0008732">
    <property type="term" value="F:L-allo-threonine aldolase activity"/>
    <property type="evidence" value="ECO:0007669"/>
    <property type="project" value="TreeGrafter"/>
</dbReference>
<evidence type="ECO:0000313" key="5">
    <source>
        <dbReference type="EMBL" id="ATF26413.1"/>
    </source>
</evidence>
<keyword evidence="3" id="KW-0663">Pyridoxal phosphate</keyword>
<dbReference type="OrthoDB" id="9774495at2"/>
<dbReference type="PANTHER" id="PTHR48097:SF9">
    <property type="entry name" value="L-THREONINE ALDOLASE"/>
    <property type="match status" value="1"/>
</dbReference>
<dbReference type="InterPro" id="IPR015422">
    <property type="entry name" value="PyrdxlP-dep_Trfase_small"/>
</dbReference>
<evidence type="ECO:0000256" key="2">
    <source>
        <dbReference type="ARBA" id="ARBA00006966"/>
    </source>
</evidence>
<accession>A0A1D2LWJ5</accession>
<protein>
    <submittedName>
        <fullName evidence="5">Low specificity L-threonine aldolase</fullName>
    </submittedName>
</protein>
<dbReference type="EMBL" id="CP023483">
    <property type="protein sequence ID" value="ATF26413.1"/>
    <property type="molecule type" value="Genomic_DNA"/>
</dbReference>
<dbReference type="InterPro" id="IPR001597">
    <property type="entry name" value="ArAA_b-elim_lyase/Thr_aldolase"/>
</dbReference>
<comment type="cofactor">
    <cofactor evidence="1">
        <name>pyridoxal 5'-phosphate</name>
        <dbReference type="ChEBI" id="CHEBI:597326"/>
    </cofactor>
</comment>